<keyword evidence="5" id="KW-0997">Cell inner membrane</keyword>
<evidence type="ECO:0000256" key="11">
    <source>
        <dbReference type="SAM" id="Phobius"/>
    </source>
</evidence>
<evidence type="ECO:0000256" key="2">
    <source>
        <dbReference type="ARBA" id="ARBA00021549"/>
    </source>
</evidence>
<accession>A0ABS9RXF6</accession>
<feature type="transmembrane region" description="Helical" evidence="11">
    <location>
        <begin position="26"/>
        <end position="46"/>
    </location>
</feature>
<evidence type="ECO:0000313" key="13">
    <source>
        <dbReference type="EMBL" id="MCH4564496.1"/>
    </source>
</evidence>
<evidence type="ECO:0000256" key="3">
    <source>
        <dbReference type="ARBA" id="ARBA00022475"/>
    </source>
</evidence>
<evidence type="ECO:0000256" key="5">
    <source>
        <dbReference type="ARBA" id="ARBA00022519"/>
    </source>
</evidence>
<keyword evidence="14" id="KW-1185">Reference proteome</keyword>
<dbReference type="PROSITE" id="PS00409">
    <property type="entry name" value="PROKAR_NTER_METHYL"/>
    <property type="match status" value="1"/>
</dbReference>
<keyword evidence="6 11" id="KW-0812">Transmembrane</keyword>
<evidence type="ECO:0000256" key="1">
    <source>
        <dbReference type="ARBA" id="ARBA00004377"/>
    </source>
</evidence>
<evidence type="ECO:0000256" key="4">
    <source>
        <dbReference type="ARBA" id="ARBA00022481"/>
    </source>
</evidence>
<feature type="domain" description="General secretion pathway GspH" evidence="12">
    <location>
        <begin position="64"/>
        <end position="176"/>
    </location>
</feature>
<evidence type="ECO:0000256" key="8">
    <source>
        <dbReference type="ARBA" id="ARBA00023136"/>
    </source>
</evidence>
<comment type="similarity">
    <text evidence="9">Belongs to the GSP H family.</text>
</comment>
<gene>
    <name evidence="13" type="ORF">MKP05_15425</name>
</gene>
<protein>
    <recommendedName>
        <fullName evidence="2">Type II secretion system protein H</fullName>
    </recommendedName>
    <alternativeName>
        <fullName evidence="10">General secretion pathway protein H</fullName>
    </alternativeName>
</protein>
<dbReference type="Gene3D" id="3.55.40.10">
    <property type="entry name" value="minor pseudopilin epsh domain"/>
    <property type="match status" value="1"/>
</dbReference>
<evidence type="ECO:0000256" key="6">
    <source>
        <dbReference type="ARBA" id="ARBA00022692"/>
    </source>
</evidence>
<name>A0ABS9RXF6_9GAMM</name>
<dbReference type="Pfam" id="PF07963">
    <property type="entry name" value="N_methyl"/>
    <property type="match status" value="1"/>
</dbReference>
<reference evidence="13 14" key="1">
    <citation type="submission" date="2022-02" db="EMBL/GenBank/DDBJ databases">
        <title>Halomonas fukangensis sp. nov., a halophilic bacterium isolated from a bulk soil of Kalidium foliatum at Fukang.</title>
        <authorList>
            <person name="Huang Y."/>
        </authorList>
    </citation>
    <scope>NUCLEOTIDE SEQUENCE [LARGE SCALE GENOMIC DNA]</scope>
    <source>
        <strain evidence="13 14">EGI 63088</strain>
    </source>
</reference>
<comment type="subcellular location">
    <subcellularLocation>
        <location evidence="1">Cell inner membrane</location>
        <topology evidence="1">Single-pass membrane protein</topology>
    </subcellularLocation>
</comment>
<keyword evidence="3" id="KW-1003">Cell membrane</keyword>
<dbReference type="Pfam" id="PF12019">
    <property type="entry name" value="GspH"/>
    <property type="match status" value="1"/>
</dbReference>
<evidence type="ECO:0000313" key="14">
    <source>
        <dbReference type="Proteomes" id="UP001202117"/>
    </source>
</evidence>
<organism evidence="13 14">
    <name type="scientific">Halomonas flagellata</name>
    <dbReference type="NCBI Taxonomy" id="2920385"/>
    <lineage>
        <taxon>Bacteria</taxon>
        <taxon>Pseudomonadati</taxon>
        <taxon>Pseudomonadota</taxon>
        <taxon>Gammaproteobacteria</taxon>
        <taxon>Oceanospirillales</taxon>
        <taxon>Halomonadaceae</taxon>
        <taxon>Halomonas</taxon>
    </lineage>
</organism>
<keyword evidence="4" id="KW-0488">Methylation</keyword>
<keyword evidence="7 11" id="KW-1133">Transmembrane helix</keyword>
<sequence>MRPVTARALYHTGRPGRLAKSRQRGLTLIELVVAIAVLAILVTWAIPGFQSLTARNEVAAEVLRLKTALAVARNTAVTRGTAISICASPGPTYDTCAFDDWDHDWVIVEGEVTGSSLAGVTVLRVLEASDKVQVNFNRDDRPVRFSAMGWSQGYNGTFNVCGGHGSSTSIVLNNTGRVRATAAPPSC</sequence>
<dbReference type="SUPFAM" id="SSF54523">
    <property type="entry name" value="Pili subunits"/>
    <property type="match status" value="1"/>
</dbReference>
<keyword evidence="8 11" id="KW-0472">Membrane</keyword>
<dbReference type="NCBIfam" id="TIGR02532">
    <property type="entry name" value="IV_pilin_GFxxxE"/>
    <property type="match status" value="1"/>
</dbReference>
<dbReference type="InterPro" id="IPR045584">
    <property type="entry name" value="Pilin-like"/>
</dbReference>
<evidence type="ECO:0000256" key="9">
    <source>
        <dbReference type="ARBA" id="ARBA00025772"/>
    </source>
</evidence>
<dbReference type="Proteomes" id="UP001202117">
    <property type="component" value="Unassembled WGS sequence"/>
</dbReference>
<dbReference type="InterPro" id="IPR012902">
    <property type="entry name" value="N_methyl_site"/>
</dbReference>
<evidence type="ECO:0000256" key="10">
    <source>
        <dbReference type="ARBA" id="ARBA00030775"/>
    </source>
</evidence>
<comment type="caution">
    <text evidence="13">The sequence shown here is derived from an EMBL/GenBank/DDBJ whole genome shotgun (WGS) entry which is preliminary data.</text>
</comment>
<dbReference type="EMBL" id="JAKVPY010000019">
    <property type="protein sequence ID" value="MCH4564496.1"/>
    <property type="molecule type" value="Genomic_DNA"/>
</dbReference>
<proteinExistence type="inferred from homology"/>
<dbReference type="InterPro" id="IPR022346">
    <property type="entry name" value="T2SS_GspH"/>
</dbReference>
<evidence type="ECO:0000256" key="7">
    <source>
        <dbReference type="ARBA" id="ARBA00022989"/>
    </source>
</evidence>
<dbReference type="RefSeq" id="WP_240569140.1">
    <property type="nucleotide sequence ID" value="NZ_JAKVPY010000019.1"/>
</dbReference>
<evidence type="ECO:0000259" key="12">
    <source>
        <dbReference type="Pfam" id="PF12019"/>
    </source>
</evidence>